<gene>
    <name evidence="2" type="ORF">G3I67_10075</name>
</gene>
<dbReference type="EMBL" id="JAAGRN010000006">
    <property type="protein sequence ID" value="NDY83578.1"/>
    <property type="molecule type" value="Genomic_DNA"/>
</dbReference>
<keyword evidence="1" id="KW-0812">Transmembrane</keyword>
<organism evidence="2">
    <name type="scientific">Sheuella amnicola</name>
    <dbReference type="NCBI Taxonomy" id="2707330"/>
    <lineage>
        <taxon>Bacteria</taxon>
        <taxon>Pseudomonadati</taxon>
        <taxon>Pseudomonadota</taxon>
        <taxon>Betaproteobacteria</taxon>
        <taxon>Burkholderiales</taxon>
        <taxon>Alcaligenaceae</taxon>
        <taxon>Sheuella</taxon>
    </lineage>
</organism>
<proteinExistence type="predicted"/>
<comment type="caution">
    <text evidence="2">The sequence shown here is derived from an EMBL/GenBank/DDBJ whole genome shotgun (WGS) entry which is preliminary data.</text>
</comment>
<feature type="transmembrane region" description="Helical" evidence="1">
    <location>
        <begin position="179"/>
        <end position="196"/>
    </location>
</feature>
<name>A0A6B2R0N2_9BURK</name>
<evidence type="ECO:0000256" key="1">
    <source>
        <dbReference type="SAM" id="Phobius"/>
    </source>
</evidence>
<dbReference type="RefSeq" id="WP_163654915.1">
    <property type="nucleotide sequence ID" value="NZ_JAAGRN010000006.1"/>
</dbReference>
<evidence type="ECO:0000313" key="2">
    <source>
        <dbReference type="EMBL" id="NDY83578.1"/>
    </source>
</evidence>
<keyword evidence="1" id="KW-1133">Transmembrane helix</keyword>
<dbReference type="AlphaFoldDB" id="A0A6B2R0N2"/>
<reference evidence="2" key="1">
    <citation type="submission" date="2020-02" db="EMBL/GenBank/DDBJ databases">
        <authorList>
            <person name="Chen W.-M."/>
        </authorList>
    </citation>
    <scope>NUCLEOTIDE SEQUENCE</scope>
    <source>
        <strain evidence="2">NBD-18</strain>
    </source>
</reference>
<feature type="transmembrane region" description="Helical" evidence="1">
    <location>
        <begin position="121"/>
        <end position="145"/>
    </location>
</feature>
<feature type="transmembrane region" description="Helical" evidence="1">
    <location>
        <begin position="327"/>
        <end position="348"/>
    </location>
</feature>
<sequence>MFDQFRLTVAARGFKAQRADFYDYLADLIAVTGGAKTLLQIFQDDADRYGASNNRGVLSRHWAQRFPQTGGDLFATWFGTIPTEDLVAIQAAQYAGAGALVQTLRQLSAVVRATDLAQRTFLRTVLTGGLSLLVALVAILLIPFFTADQLTRAFSSLPPDYYGPMSQWLFKTAAVLRNVWWMALPAVAGIAWSGFWSLPNLIGPLRNWLDTWGIWRLYRIVQSIRFLSLLAILLQPRGNVTARLRDALLIQQVGSTPWMNDHISCMMERIDLGLGVTESLDTGLVDAQLWWYFTDMVSTLGLDVGLQRTAERVAVHTVKKLAAQAQILQWSMLFISIAIVLGIAFWHYRVFEELRQGLSLYYAG</sequence>
<keyword evidence="1" id="KW-0472">Membrane</keyword>
<accession>A0A6B2R0N2</accession>
<protein>
    <submittedName>
        <fullName evidence="2">General secretion pathway protein</fullName>
    </submittedName>
</protein>